<organism evidence="1 2">
    <name type="scientific">Macrophomina phaseolina (strain MS6)</name>
    <name type="common">Charcoal rot fungus</name>
    <dbReference type="NCBI Taxonomy" id="1126212"/>
    <lineage>
        <taxon>Eukaryota</taxon>
        <taxon>Fungi</taxon>
        <taxon>Dikarya</taxon>
        <taxon>Ascomycota</taxon>
        <taxon>Pezizomycotina</taxon>
        <taxon>Dothideomycetes</taxon>
        <taxon>Dothideomycetes incertae sedis</taxon>
        <taxon>Botryosphaeriales</taxon>
        <taxon>Botryosphaeriaceae</taxon>
        <taxon>Macrophomina</taxon>
    </lineage>
</organism>
<dbReference type="Proteomes" id="UP000007129">
    <property type="component" value="Unassembled WGS sequence"/>
</dbReference>
<protein>
    <submittedName>
        <fullName evidence="1">Uncharacterized protein</fullName>
    </submittedName>
</protein>
<name>K2S059_MACPH</name>
<proteinExistence type="predicted"/>
<dbReference type="VEuPathDB" id="FungiDB:MPH_04368"/>
<reference evidence="1 2" key="1">
    <citation type="journal article" date="2012" name="BMC Genomics">
        <title>Tools to kill: Genome of one of the most destructive plant pathogenic fungi Macrophomina phaseolina.</title>
        <authorList>
            <person name="Islam M.S."/>
            <person name="Haque M.S."/>
            <person name="Islam M.M."/>
            <person name="Emdad E.M."/>
            <person name="Halim A."/>
            <person name="Hossen Q.M.M."/>
            <person name="Hossain M.Z."/>
            <person name="Ahmed B."/>
            <person name="Rahim S."/>
            <person name="Rahman M.S."/>
            <person name="Alam M.M."/>
            <person name="Hou S."/>
            <person name="Wan X."/>
            <person name="Saito J.A."/>
            <person name="Alam M."/>
        </authorList>
    </citation>
    <scope>NUCLEOTIDE SEQUENCE [LARGE SCALE GENOMIC DNA]</scope>
    <source>
        <strain evidence="1 2">MS6</strain>
    </source>
</reference>
<dbReference type="InParanoid" id="K2S059"/>
<evidence type="ECO:0000313" key="2">
    <source>
        <dbReference type="Proteomes" id="UP000007129"/>
    </source>
</evidence>
<dbReference type="EMBL" id="AHHD01000208">
    <property type="protein sequence ID" value="EKG18367.1"/>
    <property type="molecule type" value="Genomic_DNA"/>
</dbReference>
<evidence type="ECO:0000313" key="1">
    <source>
        <dbReference type="EMBL" id="EKG18367.1"/>
    </source>
</evidence>
<sequence length="141" mass="15806">MMMIHTPRQPYQTIGIRNAILRQATLGPVSFEAQHPLRKETDGIWPCVPPYFRELREEAPDQCLRDLLAGFRVAILLLRTCNDTWPLSRRWVALREGSSSIFASGASWYRGISSKRPSQDLINRACDLASGSNLDAGGSYA</sequence>
<dbReference type="HOGENOM" id="CLU_1825647_0_0_1"/>
<accession>K2S059</accession>
<gene>
    <name evidence="1" type="ORF">MPH_04368</name>
</gene>
<comment type="caution">
    <text evidence="1">The sequence shown here is derived from an EMBL/GenBank/DDBJ whole genome shotgun (WGS) entry which is preliminary data.</text>
</comment>
<dbReference type="AlphaFoldDB" id="K2S059"/>